<dbReference type="EMBL" id="JAGPXF010000003">
    <property type="protein sequence ID" value="KAH7250958.1"/>
    <property type="molecule type" value="Genomic_DNA"/>
</dbReference>
<evidence type="ECO:0000313" key="5">
    <source>
        <dbReference type="EMBL" id="KAH7250958.1"/>
    </source>
</evidence>
<evidence type="ECO:0000256" key="2">
    <source>
        <dbReference type="SAM" id="MobiDB-lite"/>
    </source>
</evidence>
<dbReference type="AlphaFoldDB" id="A0A8K0RZS3"/>
<dbReference type="InterPro" id="IPR027417">
    <property type="entry name" value="P-loop_NTPase"/>
</dbReference>
<dbReference type="Pfam" id="PF24883">
    <property type="entry name" value="NPHP3_N"/>
    <property type="match status" value="1"/>
</dbReference>
<protein>
    <submittedName>
        <fullName evidence="5">Chromatin remodelling complex Rsc7/Swp82 subunit-domain-containing protein</fullName>
    </submittedName>
</protein>
<organism evidence="5 6">
    <name type="scientific">Fusarium tricinctum</name>
    <dbReference type="NCBI Taxonomy" id="61284"/>
    <lineage>
        <taxon>Eukaryota</taxon>
        <taxon>Fungi</taxon>
        <taxon>Dikarya</taxon>
        <taxon>Ascomycota</taxon>
        <taxon>Pezizomycotina</taxon>
        <taxon>Sordariomycetes</taxon>
        <taxon>Hypocreomycetidae</taxon>
        <taxon>Hypocreales</taxon>
        <taxon>Nectriaceae</taxon>
        <taxon>Fusarium</taxon>
        <taxon>Fusarium tricinctum species complex</taxon>
    </lineage>
</organism>
<accession>A0A8K0RZS3</accession>
<evidence type="ECO:0000313" key="6">
    <source>
        <dbReference type="Proteomes" id="UP000813427"/>
    </source>
</evidence>
<dbReference type="SUPFAM" id="SSF52540">
    <property type="entry name" value="P-loop containing nucleoside triphosphate hydrolases"/>
    <property type="match status" value="1"/>
</dbReference>
<dbReference type="InterPro" id="IPR056884">
    <property type="entry name" value="NPHP3-like_N"/>
</dbReference>
<feature type="domain" description="DUF7708" evidence="3">
    <location>
        <begin position="88"/>
        <end position="182"/>
    </location>
</feature>
<gene>
    <name evidence="5" type="ORF">BKA59DRAFT_452195</name>
</gene>
<dbReference type="InterPro" id="IPR013933">
    <property type="entry name" value="CRC_Rsc7/Swp82"/>
</dbReference>
<evidence type="ECO:0000259" key="3">
    <source>
        <dbReference type="Pfam" id="PF24809"/>
    </source>
</evidence>
<evidence type="ECO:0000256" key="1">
    <source>
        <dbReference type="ARBA" id="ARBA00022737"/>
    </source>
</evidence>
<keyword evidence="6" id="KW-1185">Reference proteome</keyword>
<dbReference type="OrthoDB" id="7464126at2759"/>
<dbReference type="InterPro" id="IPR056125">
    <property type="entry name" value="DUF7708"/>
</dbReference>
<comment type="caution">
    <text evidence="5">The sequence shown here is derived from an EMBL/GenBank/DDBJ whole genome shotgun (WGS) entry which is preliminary data.</text>
</comment>
<reference evidence="5" key="1">
    <citation type="journal article" date="2021" name="Nat. Commun.">
        <title>Genetic determinants of endophytism in the Arabidopsis root mycobiome.</title>
        <authorList>
            <person name="Mesny F."/>
            <person name="Miyauchi S."/>
            <person name="Thiergart T."/>
            <person name="Pickel B."/>
            <person name="Atanasova L."/>
            <person name="Karlsson M."/>
            <person name="Huettel B."/>
            <person name="Barry K.W."/>
            <person name="Haridas S."/>
            <person name="Chen C."/>
            <person name="Bauer D."/>
            <person name="Andreopoulos W."/>
            <person name="Pangilinan J."/>
            <person name="LaButti K."/>
            <person name="Riley R."/>
            <person name="Lipzen A."/>
            <person name="Clum A."/>
            <person name="Drula E."/>
            <person name="Henrissat B."/>
            <person name="Kohler A."/>
            <person name="Grigoriev I.V."/>
            <person name="Martin F.M."/>
            <person name="Hacquard S."/>
        </authorList>
    </citation>
    <scope>NUCLEOTIDE SEQUENCE</scope>
    <source>
        <strain evidence="5">MPI-SDFR-AT-0068</strain>
    </source>
</reference>
<feature type="domain" description="Nephrocystin 3-like N-terminal" evidence="4">
    <location>
        <begin position="248"/>
        <end position="417"/>
    </location>
</feature>
<dbReference type="Proteomes" id="UP000813427">
    <property type="component" value="Unassembled WGS sequence"/>
</dbReference>
<dbReference type="Gene3D" id="3.40.50.300">
    <property type="entry name" value="P-loop containing nucleotide triphosphate hydrolases"/>
    <property type="match status" value="1"/>
</dbReference>
<name>A0A8K0RZS3_9HYPO</name>
<proteinExistence type="predicted"/>
<dbReference type="PANTHER" id="PTHR10039">
    <property type="entry name" value="AMELOGENIN"/>
    <property type="match status" value="1"/>
</dbReference>
<feature type="region of interest" description="Disordered" evidence="2">
    <location>
        <begin position="983"/>
        <end position="1023"/>
    </location>
</feature>
<dbReference type="Pfam" id="PF24809">
    <property type="entry name" value="DUF7708"/>
    <property type="match status" value="1"/>
</dbReference>
<keyword evidence="1" id="KW-0677">Repeat</keyword>
<evidence type="ECO:0000259" key="4">
    <source>
        <dbReference type="Pfam" id="PF24883"/>
    </source>
</evidence>
<feature type="compositionally biased region" description="Polar residues" evidence="2">
    <location>
        <begin position="983"/>
        <end position="997"/>
    </location>
</feature>
<dbReference type="Pfam" id="PF08624">
    <property type="entry name" value="CRC_subunit"/>
    <property type="match status" value="1"/>
</dbReference>
<dbReference type="PANTHER" id="PTHR10039:SF14">
    <property type="entry name" value="NACHT DOMAIN-CONTAINING PROTEIN"/>
    <property type="match status" value="1"/>
</dbReference>
<sequence>MSMLSVQISPAAWRTIREAFTDLDQTISRKDSADFAGMTLESVIRAAHEVEDHLATSQSLRNMRRLTPLFTGLEYYSKSIKFASDYVEAFEKIIRGYARIAEPLAKFKTFNQTYSENLEVQQVLAVFYSNILKFHKQAYKFVRRSGWKVFFMTSWSRFVPRFDAIIDDLKAHESLIGRTANTVGLCELRRLRENIETLRQESLSKIAKEEEEHSAMQYVAIVGWLKMDDSEQLKIFDDITVATQKYPGTCDWIEKQDRVAAWMRCNYESTFLVLQGNPGTGKSVLLTKIAASKSLAQSLVISHFCTYSQPASTEYDNILRSILLQLARSDTEFVAYIFAEFILCKKPVTVQALERLILTMIGAMSDTPSQTTYVHVILDGLDECDKGKQLKIVNLLERMVSTAFPSGTTICKVLVASNMASTAAKRMKQKHVVSLSLEKVALEEAIKIYAAHRLRALQSRWYQMGINDSELKQLESQLAKKADGMFLWARLVLEYLSTNMLVDKSEVMGAVDTLPEELSDFYKEILTRLISHFDSRSVRRLRSIFGWIAFAKRPLRKAELRSALSWVDETGDTDVYRLAPNYWFEMCAPLLEERSDATFAFIHVSVKQYLQSAKSDRFLDEFNAVYEQGFTITSCLLSGLQIFQPIFPEQTRFLRVLRGFHGLHIYASAYWAEYVLSAAASEKGLNTDSSFFFQSCELATKMNNMSSAKKQGGDEKSLDSRLAFVEHYPELRKAIADTAAGGATKALEGVPQTSKSLYEITGLSELLHNYQHTVRALLHLPSFPGASIQELERFKQDFRLSAFTCRFKGCPFSGTGFDDEGLRNRHEEQTHAPRIACEVPGCQYPPFASIKALKAHNAQIHNPDKPEIRIKVPHITSDILVDPQEPAKDGRAGTSFFPNTPNAMPNIQFPGPSYPYVSNDTPQSLSSLFEHDQFKSNFGKLSSQDLGQSMFYPSAPQLIPPQVSAAPYAQHAPHLQHLQQDFQSVETASSPGQTSPASLEKTPATSIAKKIPSNRDHTANQLNATGDEYLPREIDESGEGKVEPNGTLNGGREYRCRTFLVPNRGDKLFMLSTECARVLGYRDPYLLFNKNRSLFKIVASQAEKDDLVQQEILPFSYRSRQISIMTARSMFRQFGSRVIVNGRRVRDDYWETKARKQGFTEADLASSKRPGAAGA</sequence>